<dbReference type="RefSeq" id="WP_183815747.1">
    <property type="nucleotide sequence ID" value="NZ_JACHOB010000001.1"/>
</dbReference>
<evidence type="ECO:0008006" key="3">
    <source>
        <dbReference type="Google" id="ProtNLM"/>
    </source>
</evidence>
<keyword evidence="2" id="KW-1185">Reference proteome</keyword>
<protein>
    <recommendedName>
        <fullName evidence="3">Lipocalin-like domain-containing protein</fullName>
    </recommendedName>
</protein>
<reference evidence="1 2" key="1">
    <citation type="submission" date="2020-08" db="EMBL/GenBank/DDBJ databases">
        <title>Genomic Encyclopedia of Type Strains, Phase IV (KMG-IV): sequencing the most valuable type-strain genomes for metagenomic binning, comparative biology and taxonomic classification.</title>
        <authorList>
            <person name="Goeker M."/>
        </authorList>
    </citation>
    <scope>NUCLEOTIDE SEQUENCE [LARGE SCALE GENOMIC DNA]</scope>
    <source>
        <strain evidence="1 2">DSM 102850</strain>
    </source>
</reference>
<dbReference type="AlphaFoldDB" id="A0A840I1I6"/>
<dbReference type="Proteomes" id="UP000563524">
    <property type="component" value="Unassembled WGS sequence"/>
</dbReference>
<gene>
    <name evidence="1" type="ORF">GGQ59_000643</name>
</gene>
<accession>A0A840I1I6</accession>
<evidence type="ECO:0000313" key="1">
    <source>
        <dbReference type="EMBL" id="MBB4658143.1"/>
    </source>
</evidence>
<comment type="caution">
    <text evidence="1">The sequence shown here is derived from an EMBL/GenBank/DDBJ whole genome shotgun (WGS) entry which is preliminary data.</text>
</comment>
<evidence type="ECO:0000313" key="2">
    <source>
        <dbReference type="Proteomes" id="UP000563524"/>
    </source>
</evidence>
<dbReference type="EMBL" id="JACHOB010000001">
    <property type="protein sequence ID" value="MBB4658143.1"/>
    <property type="molecule type" value="Genomic_DNA"/>
</dbReference>
<organism evidence="1 2">
    <name type="scientific">Parvularcula dongshanensis</name>
    <dbReference type="NCBI Taxonomy" id="1173995"/>
    <lineage>
        <taxon>Bacteria</taxon>
        <taxon>Pseudomonadati</taxon>
        <taxon>Pseudomonadota</taxon>
        <taxon>Alphaproteobacteria</taxon>
        <taxon>Parvularculales</taxon>
        <taxon>Parvularculaceae</taxon>
        <taxon>Parvularcula</taxon>
    </lineage>
</organism>
<sequence length="131" mass="14149">MTRHDLSGFWGGTYSYPSGVDEAPVPFDAELSQDGYRLTGLITEPNTFSPVAGAVLAAFVHGRVEGESVTFTKTYDGDGAAHAVAYAGSLREDGGVIEGVWRLLDLTGRFLMRRDAGTLATHVMEEVRRQP</sequence>
<proteinExistence type="predicted"/>
<name>A0A840I1I6_9PROT</name>